<feature type="compositionally biased region" description="Polar residues" evidence="1">
    <location>
        <begin position="9"/>
        <end position="25"/>
    </location>
</feature>
<dbReference type="AlphaFoldDB" id="A0AAE0GM02"/>
<proteinExistence type="predicted"/>
<accession>A0AAE0GM02</accession>
<keyword evidence="3" id="KW-1185">Reference proteome</keyword>
<dbReference type="EMBL" id="LGRX02004378">
    <property type="protein sequence ID" value="KAK3280483.1"/>
    <property type="molecule type" value="Genomic_DNA"/>
</dbReference>
<feature type="region of interest" description="Disordered" evidence="1">
    <location>
        <begin position="1"/>
        <end position="25"/>
    </location>
</feature>
<name>A0AAE0GM02_9CHLO</name>
<gene>
    <name evidence="2" type="ORF">CYMTET_11679</name>
</gene>
<organism evidence="2 3">
    <name type="scientific">Cymbomonas tetramitiformis</name>
    <dbReference type="NCBI Taxonomy" id="36881"/>
    <lineage>
        <taxon>Eukaryota</taxon>
        <taxon>Viridiplantae</taxon>
        <taxon>Chlorophyta</taxon>
        <taxon>Pyramimonadophyceae</taxon>
        <taxon>Pyramimonadales</taxon>
        <taxon>Pyramimonadaceae</taxon>
        <taxon>Cymbomonas</taxon>
    </lineage>
</organism>
<evidence type="ECO:0000313" key="2">
    <source>
        <dbReference type="EMBL" id="KAK3280483.1"/>
    </source>
</evidence>
<evidence type="ECO:0000256" key="1">
    <source>
        <dbReference type="SAM" id="MobiDB-lite"/>
    </source>
</evidence>
<dbReference type="Proteomes" id="UP001190700">
    <property type="component" value="Unassembled WGS sequence"/>
</dbReference>
<reference evidence="2 3" key="1">
    <citation type="journal article" date="2015" name="Genome Biol. Evol.">
        <title>Comparative Genomics of a Bacterivorous Green Alga Reveals Evolutionary Causalities and Consequences of Phago-Mixotrophic Mode of Nutrition.</title>
        <authorList>
            <person name="Burns J.A."/>
            <person name="Paasch A."/>
            <person name="Narechania A."/>
            <person name="Kim E."/>
        </authorList>
    </citation>
    <scope>NUCLEOTIDE SEQUENCE [LARGE SCALE GENOMIC DNA]</scope>
    <source>
        <strain evidence="2 3">PLY_AMNH</strain>
    </source>
</reference>
<protein>
    <submittedName>
        <fullName evidence="2">Uncharacterized protein</fullName>
    </submittedName>
</protein>
<sequence length="117" mass="13255">MTAMESEMPTWQTRARWGKTSQSESPLPCMDNFLVLARGEEEEYELRECMERTLGRLALRGKVKKGEWDPVQIIKHLGSDGRRVLSDGGKDADKYYGADMRSSPRVMLAASTQACRL</sequence>
<comment type="caution">
    <text evidence="2">The sequence shown here is derived from an EMBL/GenBank/DDBJ whole genome shotgun (WGS) entry which is preliminary data.</text>
</comment>
<evidence type="ECO:0000313" key="3">
    <source>
        <dbReference type="Proteomes" id="UP001190700"/>
    </source>
</evidence>